<comment type="subcellular location">
    <subcellularLocation>
        <location evidence="1">Nucleus</location>
    </subcellularLocation>
</comment>
<dbReference type="InterPro" id="IPR050359">
    <property type="entry name" value="bHLH_transcription_factors"/>
</dbReference>
<dbReference type="Pfam" id="PF00010">
    <property type="entry name" value="HLH"/>
    <property type="match status" value="1"/>
</dbReference>
<keyword evidence="3" id="KW-0221">Differentiation</keyword>
<dbReference type="SMART" id="SM00353">
    <property type="entry name" value="HLH"/>
    <property type="match status" value="1"/>
</dbReference>
<dbReference type="Gene3D" id="4.10.280.10">
    <property type="entry name" value="Helix-loop-helix DNA-binding domain"/>
    <property type="match status" value="1"/>
</dbReference>
<dbReference type="GO" id="GO:0045944">
    <property type="term" value="P:positive regulation of transcription by RNA polymerase II"/>
    <property type="evidence" value="ECO:0007669"/>
    <property type="project" value="TreeGrafter"/>
</dbReference>
<evidence type="ECO:0000259" key="6">
    <source>
        <dbReference type="PROSITE" id="PS50888"/>
    </source>
</evidence>
<evidence type="ECO:0000256" key="4">
    <source>
        <dbReference type="ARBA" id="ARBA00022902"/>
    </source>
</evidence>
<dbReference type="PROSITE" id="PS50888">
    <property type="entry name" value="BHLH"/>
    <property type="match status" value="1"/>
</dbReference>
<dbReference type="InterPro" id="IPR011598">
    <property type="entry name" value="bHLH_dom"/>
</dbReference>
<dbReference type="GO" id="GO:0046983">
    <property type="term" value="F:protein dimerization activity"/>
    <property type="evidence" value="ECO:0007669"/>
    <property type="project" value="InterPro"/>
</dbReference>
<keyword evidence="2" id="KW-0217">Developmental protein</keyword>
<dbReference type="InterPro" id="IPR036638">
    <property type="entry name" value="HLH_DNA-bd_sf"/>
</dbReference>
<dbReference type="GO" id="GO:0061564">
    <property type="term" value="P:axon development"/>
    <property type="evidence" value="ECO:0007669"/>
    <property type="project" value="TreeGrafter"/>
</dbReference>
<keyword evidence="5" id="KW-0539">Nucleus</keyword>
<accession>A0AAV2I0Y9</accession>
<evidence type="ECO:0000256" key="2">
    <source>
        <dbReference type="ARBA" id="ARBA00022473"/>
    </source>
</evidence>
<dbReference type="Proteomes" id="UP001497497">
    <property type="component" value="Unassembled WGS sequence"/>
</dbReference>
<feature type="non-terminal residue" evidence="7">
    <location>
        <position position="1"/>
    </location>
</feature>
<evidence type="ECO:0000256" key="1">
    <source>
        <dbReference type="ARBA" id="ARBA00004123"/>
    </source>
</evidence>
<protein>
    <recommendedName>
        <fullName evidence="6">BHLH domain-containing protein</fullName>
    </recommendedName>
</protein>
<evidence type="ECO:0000313" key="7">
    <source>
        <dbReference type="EMBL" id="CAL1540312.1"/>
    </source>
</evidence>
<sequence>RRLAANARERKRMRSLNTAFDRLRQVIPNMGDDQIFSKYDTLRMAQTYINELKGIL</sequence>
<dbReference type="GO" id="GO:0005634">
    <property type="term" value="C:nucleus"/>
    <property type="evidence" value="ECO:0007669"/>
    <property type="project" value="UniProtKB-SubCell"/>
</dbReference>
<evidence type="ECO:0000313" key="8">
    <source>
        <dbReference type="Proteomes" id="UP001497497"/>
    </source>
</evidence>
<dbReference type="PANTHER" id="PTHR19290:SF162">
    <property type="entry name" value="TRANSCRIPTION FACTOR ATOH7"/>
    <property type="match status" value="1"/>
</dbReference>
<feature type="domain" description="BHLH" evidence="6">
    <location>
        <begin position="1"/>
        <end position="52"/>
    </location>
</feature>
<keyword evidence="4" id="KW-0524">Neurogenesis</keyword>
<dbReference type="GO" id="GO:0007423">
    <property type="term" value="P:sensory organ development"/>
    <property type="evidence" value="ECO:0007669"/>
    <property type="project" value="TreeGrafter"/>
</dbReference>
<organism evidence="7 8">
    <name type="scientific">Lymnaea stagnalis</name>
    <name type="common">Great pond snail</name>
    <name type="synonym">Helix stagnalis</name>
    <dbReference type="NCBI Taxonomy" id="6523"/>
    <lineage>
        <taxon>Eukaryota</taxon>
        <taxon>Metazoa</taxon>
        <taxon>Spiralia</taxon>
        <taxon>Lophotrochozoa</taxon>
        <taxon>Mollusca</taxon>
        <taxon>Gastropoda</taxon>
        <taxon>Heterobranchia</taxon>
        <taxon>Euthyneura</taxon>
        <taxon>Panpulmonata</taxon>
        <taxon>Hygrophila</taxon>
        <taxon>Lymnaeoidea</taxon>
        <taxon>Lymnaeidae</taxon>
        <taxon>Lymnaea</taxon>
    </lineage>
</organism>
<dbReference type="GO" id="GO:0000981">
    <property type="term" value="F:DNA-binding transcription factor activity, RNA polymerase II-specific"/>
    <property type="evidence" value="ECO:0007669"/>
    <property type="project" value="TreeGrafter"/>
</dbReference>
<dbReference type="GO" id="GO:0070888">
    <property type="term" value="F:E-box binding"/>
    <property type="evidence" value="ECO:0007669"/>
    <property type="project" value="TreeGrafter"/>
</dbReference>
<name>A0AAV2I0Y9_LYMST</name>
<keyword evidence="8" id="KW-1185">Reference proteome</keyword>
<gene>
    <name evidence="7" type="ORF">GSLYS_00013961001</name>
</gene>
<proteinExistence type="predicted"/>
<dbReference type="EMBL" id="CAXITT010000376">
    <property type="protein sequence ID" value="CAL1540312.1"/>
    <property type="molecule type" value="Genomic_DNA"/>
</dbReference>
<dbReference type="AlphaFoldDB" id="A0AAV2I0Y9"/>
<dbReference type="SUPFAM" id="SSF47459">
    <property type="entry name" value="HLH, helix-loop-helix DNA-binding domain"/>
    <property type="match status" value="1"/>
</dbReference>
<evidence type="ECO:0000256" key="5">
    <source>
        <dbReference type="ARBA" id="ARBA00023242"/>
    </source>
</evidence>
<evidence type="ECO:0000256" key="3">
    <source>
        <dbReference type="ARBA" id="ARBA00022782"/>
    </source>
</evidence>
<dbReference type="PANTHER" id="PTHR19290">
    <property type="entry name" value="BASIC HELIX-LOOP-HELIX PROTEIN NEUROGENIN-RELATED"/>
    <property type="match status" value="1"/>
</dbReference>
<reference evidence="7 8" key="1">
    <citation type="submission" date="2024-04" db="EMBL/GenBank/DDBJ databases">
        <authorList>
            <consortium name="Genoscope - CEA"/>
            <person name="William W."/>
        </authorList>
    </citation>
    <scope>NUCLEOTIDE SEQUENCE [LARGE SCALE GENOMIC DNA]</scope>
</reference>
<feature type="non-terminal residue" evidence="7">
    <location>
        <position position="56"/>
    </location>
</feature>
<comment type="caution">
    <text evidence="7">The sequence shown here is derived from an EMBL/GenBank/DDBJ whole genome shotgun (WGS) entry which is preliminary data.</text>
</comment>